<dbReference type="Pfam" id="PF01582">
    <property type="entry name" value="TIR"/>
    <property type="match status" value="1"/>
</dbReference>
<feature type="domain" description="TIR" evidence="3">
    <location>
        <begin position="17"/>
        <end position="186"/>
    </location>
</feature>
<reference evidence="4 5" key="1">
    <citation type="submission" date="2024-01" db="EMBL/GenBank/DDBJ databases">
        <title>The genomes of 5 underutilized Papilionoideae crops provide insights into root nodulation and disease resistanc.</title>
        <authorList>
            <person name="Jiang F."/>
        </authorList>
    </citation>
    <scope>NUCLEOTIDE SEQUENCE [LARGE SCALE GENOMIC DNA]</scope>
    <source>
        <strain evidence="4">DUOXIRENSHENG_FW03</strain>
        <tissue evidence="4">Leaves</tissue>
    </source>
</reference>
<dbReference type="EMBL" id="JAYMYS010000002">
    <property type="protein sequence ID" value="KAK7405269.1"/>
    <property type="molecule type" value="Genomic_DNA"/>
</dbReference>
<feature type="compositionally biased region" description="Basic and acidic residues" evidence="2">
    <location>
        <begin position="758"/>
        <end position="770"/>
    </location>
</feature>
<evidence type="ECO:0000256" key="1">
    <source>
        <dbReference type="ARBA" id="ARBA00023027"/>
    </source>
</evidence>
<dbReference type="PROSITE" id="PS50104">
    <property type="entry name" value="TIR"/>
    <property type="match status" value="1"/>
</dbReference>
<dbReference type="InterPro" id="IPR000157">
    <property type="entry name" value="TIR_dom"/>
</dbReference>
<protein>
    <recommendedName>
        <fullName evidence="3">TIR domain-containing protein</fullName>
    </recommendedName>
</protein>
<evidence type="ECO:0000313" key="5">
    <source>
        <dbReference type="Proteomes" id="UP001386955"/>
    </source>
</evidence>
<sequence>MASNTIIQSASSSHATMTYDVFVSFCGEDTRNNFTGFLFQALHRKGIRAFKDDEDIKKGESIAPELLQAIHMSRIFIVVFSKNYASSTWCLRELVEICNCIETSKRHILPIFYDVDPSEVRKQSGYYQKALAKHVERFKEDKMKVEEVQRWRETLTQVANFSGWDIRNKPQCVKIEEIVQKIINILSHKFSSLGNDGLIGMESRVEELANLLCLGSANDVRVVGISGISGIGKSTLARALYEKFSYQYDICCFIDDVSKSYRYSKALGVQKQLLSQLLNENNLKICNFSEGTCLAQNKLRNAKALIVFDNVDQVEQLKIFTGRLDDLSNELGYLTWYKFPFVSLPPSFQPNNLVEVFLRESNIKILWAGKKSLPNLRILDLSYSKGLLEMPNLEEALNLERLNLEGCIQLRWIDPSISLLKKLTVLNLKDCKNVVSLPGRVLILNSLECLNLSGCSKLNIILSLDEPGDPEHLKKLCMDARLLHLFFSSVLKDSISCLLLYLASYTGLRELDLNFCNIFAIPEAIGNMLSLEILNLSGNNFVTLPSLKQLSKLIHLNLSYCKWLKYLPQLPSQTHHLLSHIYMPPRSFLHFSDERGAGLYVFNCPKLVERECYISKSSLWMKQIVQANHQYQLLRDSNFGPTIEVMVPGSDIPRKTDLAMSPQKTKRAFPIYFPMFLNEDLVMSISDHMWLFYYTSLQLLSSCDALRPTCLGDMKLEFEIMNWEGFHFEVKKYGHRWVYEEDLKLLNSRKMRSRNSKAQKDKLSAIKENN</sequence>
<keyword evidence="1" id="KW-0520">NAD</keyword>
<dbReference type="SUPFAM" id="SSF52540">
    <property type="entry name" value="P-loop containing nucleoside triphosphate hydrolases"/>
    <property type="match status" value="1"/>
</dbReference>
<evidence type="ECO:0000256" key="2">
    <source>
        <dbReference type="SAM" id="MobiDB-lite"/>
    </source>
</evidence>
<dbReference type="InterPro" id="IPR035897">
    <property type="entry name" value="Toll_tir_struct_dom_sf"/>
</dbReference>
<dbReference type="FunFam" id="3.40.50.10140:FF:000007">
    <property type="entry name" value="Disease resistance protein (TIR-NBS-LRR class)"/>
    <property type="match status" value="1"/>
</dbReference>
<dbReference type="Pfam" id="PF00931">
    <property type="entry name" value="NB-ARC"/>
    <property type="match status" value="1"/>
</dbReference>
<feature type="region of interest" description="Disordered" evidence="2">
    <location>
        <begin position="751"/>
        <end position="770"/>
    </location>
</feature>
<keyword evidence="5" id="KW-1185">Reference proteome</keyword>
<dbReference type="InterPro" id="IPR001611">
    <property type="entry name" value="Leu-rich_rpt"/>
</dbReference>
<evidence type="ECO:0000313" key="4">
    <source>
        <dbReference type="EMBL" id="KAK7405269.1"/>
    </source>
</evidence>
<dbReference type="InterPro" id="IPR044974">
    <property type="entry name" value="Disease_R_plants"/>
</dbReference>
<dbReference type="Gene3D" id="3.40.50.10140">
    <property type="entry name" value="Toll/interleukin-1 receptor homology (TIR) domain"/>
    <property type="match status" value="1"/>
</dbReference>
<dbReference type="Gene3D" id="3.80.10.10">
    <property type="entry name" value="Ribonuclease Inhibitor"/>
    <property type="match status" value="2"/>
</dbReference>
<dbReference type="InterPro" id="IPR027417">
    <property type="entry name" value="P-loop_NTPase"/>
</dbReference>
<dbReference type="PANTHER" id="PTHR11017:SF259">
    <property type="entry name" value="ADP-RIBOSYL CYCLASE_CYCLIC ADP-RIBOSE HYDROLASE"/>
    <property type="match status" value="1"/>
</dbReference>
<dbReference type="AlphaFoldDB" id="A0AAN9SV78"/>
<comment type="caution">
    <text evidence="4">The sequence shown here is derived from an EMBL/GenBank/DDBJ whole genome shotgun (WGS) entry which is preliminary data.</text>
</comment>
<dbReference type="SUPFAM" id="SSF52200">
    <property type="entry name" value="Toll/Interleukin receptor TIR domain"/>
    <property type="match status" value="1"/>
</dbReference>
<dbReference type="GO" id="GO:0007165">
    <property type="term" value="P:signal transduction"/>
    <property type="evidence" value="ECO:0007669"/>
    <property type="project" value="InterPro"/>
</dbReference>
<dbReference type="Gene3D" id="3.40.50.300">
    <property type="entry name" value="P-loop containing nucleotide triphosphate hydrolases"/>
    <property type="match status" value="1"/>
</dbReference>
<dbReference type="PRINTS" id="PR00364">
    <property type="entry name" value="DISEASERSIST"/>
</dbReference>
<dbReference type="SUPFAM" id="SSF52058">
    <property type="entry name" value="L domain-like"/>
    <property type="match status" value="1"/>
</dbReference>
<evidence type="ECO:0000259" key="3">
    <source>
        <dbReference type="PROSITE" id="PS50104"/>
    </source>
</evidence>
<name>A0AAN9SV78_PSOTE</name>
<proteinExistence type="predicted"/>
<dbReference type="InterPro" id="IPR032675">
    <property type="entry name" value="LRR_dom_sf"/>
</dbReference>
<dbReference type="GO" id="GO:0006952">
    <property type="term" value="P:defense response"/>
    <property type="evidence" value="ECO:0007669"/>
    <property type="project" value="InterPro"/>
</dbReference>
<dbReference type="Pfam" id="PF13855">
    <property type="entry name" value="LRR_8"/>
    <property type="match status" value="1"/>
</dbReference>
<dbReference type="Proteomes" id="UP001386955">
    <property type="component" value="Unassembled WGS sequence"/>
</dbReference>
<accession>A0AAN9SV78</accession>
<dbReference type="GO" id="GO:0043531">
    <property type="term" value="F:ADP binding"/>
    <property type="evidence" value="ECO:0007669"/>
    <property type="project" value="InterPro"/>
</dbReference>
<dbReference type="SMART" id="SM00255">
    <property type="entry name" value="TIR"/>
    <property type="match status" value="1"/>
</dbReference>
<dbReference type="PROSITE" id="PS51450">
    <property type="entry name" value="LRR"/>
    <property type="match status" value="1"/>
</dbReference>
<dbReference type="InterPro" id="IPR002182">
    <property type="entry name" value="NB-ARC"/>
</dbReference>
<gene>
    <name evidence="4" type="ORF">VNO78_06469</name>
</gene>
<organism evidence="4 5">
    <name type="scientific">Psophocarpus tetragonolobus</name>
    <name type="common">Winged bean</name>
    <name type="synonym">Dolichos tetragonolobus</name>
    <dbReference type="NCBI Taxonomy" id="3891"/>
    <lineage>
        <taxon>Eukaryota</taxon>
        <taxon>Viridiplantae</taxon>
        <taxon>Streptophyta</taxon>
        <taxon>Embryophyta</taxon>
        <taxon>Tracheophyta</taxon>
        <taxon>Spermatophyta</taxon>
        <taxon>Magnoliopsida</taxon>
        <taxon>eudicotyledons</taxon>
        <taxon>Gunneridae</taxon>
        <taxon>Pentapetalae</taxon>
        <taxon>rosids</taxon>
        <taxon>fabids</taxon>
        <taxon>Fabales</taxon>
        <taxon>Fabaceae</taxon>
        <taxon>Papilionoideae</taxon>
        <taxon>50 kb inversion clade</taxon>
        <taxon>NPAAA clade</taxon>
        <taxon>indigoferoid/millettioid clade</taxon>
        <taxon>Phaseoleae</taxon>
        <taxon>Psophocarpus</taxon>
    </lineage>
</organism>
<dbReference type="PANTHER" id="PTHR11017">
    <property type="entry name" value="LEUCINE-RICH REPEAT-CONTAINING PROTEIN"/>
    <property type="match status" value="1"/>
</dbReference>